<proteinExistence type="inferred from homology"/>
<dbReference type="CDD" id="cd05157">
    <property type="entry name" value="ETNK_euk"/>
    <property type="match status" value="1"/>
</dbReference>
<keyword evidence="4" id="KW-1185">Reference proteome</keyword>
<comment type="similarity">
    <text evidence="1">Belongs to the choline/ethanolamine kinase family.</text>
</comment>
<dbReference type="AlphaFoldDB" id="A0A5C2SIX0"/>
<name>A0A5C2SIX0_9APHY</name>
<dbReference type="Gene3D" id="3.90.1200.10">
    <property type="match status" value="1"/>
</dbReference>
<feature type="compositionally biased region" description="Polar residues" evidence="2">
    <location>
        <begin position="36"/>
        <end position="51"/>
    </location>
</feature>
<dbReference type="Gene3D" id="3.30.200.20">
    <property type="entry name" value="Phosphorylase Kinase, domain 1"/>
    <property type="match status" value="1"/>
</dbReference>
<keyword evidence="3" id="KW-0808">Transferase</keyword>
<feature type="compositionally biased region" description="Low complexity" evidence="2">
    <location>
        <begin position="26"/>
        <end position="35"/>
    </location>
</feature>
<evidence type="ECO:0000256" key="2">
    <source>
        <dbReference type="SAM" id="MobiDB-lite"/>
    </source>
</evidence>
<organism evidence="3 4">
    <name type="scientific">Lentinus tigrinus ALCF2SS1-6</name>
    <dbReference type="NCBI Taxonomy" id="1328759"/>
    <lineage>
        <taxon>Eukaryota</taxon>
        <taxon>Fungi</taxon>
        <taxon>Dikarya</taxon>
        <taxon>Basidiomycota</taxon>
        <taxon>Agaricomycotina</taxon>
        <taxon>Agaricomycetes</taxon>
        <taxon>Polyporales</taxon>
        <taxon>Polyporaceae</taxon>
        <taxon>Lentinus</taxon>
    </lineage>
</organism>
<evidence type="ECO:0000313" key="4">
    <source>
        <dbReference type="Proteomes" id="UP000313359"/>
    </source>
</evidence>
<dbReference type="PANTHER" id="PTHR22603">
    <property type="entry name" value="CHOLINE/ETHANOALAMINE KINASE"/>
    <property type="match status" value="1"/>
</dbReference>
<dbReference type="GO" id="GO:0005737">
    <property type="term" value="C:cytoplasm"/>
    <property type="evidence" value="ECO:0007669"/>
    <property type="project" value="TreeGrafter"/>
</dbReference>
<keyword evidence="3" id="KW-0418">Kinase</keyword>
<accession>A0A5C2SIX0</accession>
<dbReference type="Pfam" id="PF01633">
    <property type="entry name" value="Choline_kinase"/>
    <property type="match status" value="1"/>
</dbReference>
<dbReference type="GO" id="GO:0006646">
    <property type="term" value="P:phosphatidylethanolamine biosynthetic process"/>
    <property type="evidence" value="ECO:0007669"/>
    <property type="project" value="TreeGrafter"/>
</dbReference>
<dbReference type="InterPro" id="IPR011009">
    <property type="entry name" value="Kinase-like_dom_sf"/>
</dbReference>
<dbReference type="STRING" id="1328759.A0A5C2SIX0"/>
<dbReference type="EMBL" id="ML122257">
    <property type="protein sequence ID" value="RPD63228.1"/>
    <property type="molecule type" value="Genomic_DNA"/>
</dbReference>
<protein>
    <submittedName>
        <fullName evidence="3">Kinase-like protein</fullName>
    </submittedName>
</protein>
<dbReference type="GO" id="GO:0004103">
    <property type="term" value="F:choline kinase activity"/>
    <property type="evidence" value="ECO:0007669"/>
    <property type="project" value="TreeGrafter"/>
</dbReference>
<reference evidence="3" key="1">
    <citation type="journal article" date="2018" name="Genome Biol. Evol.">
        <title>Genomics and development of Lentinus tigrinus, a white-rot wood-decaying mushroom with dimorphic fruiting bodies.</title>
        <authorList>
            <person name="Wu B."/>
            <person name="Xu Z."/>
            <person name="Knudson A."/>
            <person name="Carlson A."/>
            <person name="Chen N."/>
            <person name="Kovaka S."/>
            <person name="LaButti K."/>
            <person name="Lipzen A."/>
            <person name="Pennachio C."/>
            <person name="Riley R."/>
            <person name="Schakwitz W."/>
            <person name="Umezawa K."/>
            <person name="Ohm R.A."/>
            <person name="Grigoriev I.V."/>
            <person name="Nagy L.G."/>
            <person name="Gibbons J."/>
            <person name="Hibbett D."/>
        </authorList>
    </citation>
    <scope>NUCLEOTIDE SEQUENCE [LARGE SCALE GENOMIC DNA]</scope>
    <source>
        <strain evidence="3">ALCF2SS1-6</strain>
    </source>
</reference>
<dbReference type="Proteomes" id="UP000313359">
    <property type="component" value="Unassembled WGS sequence"/>
</dbReference>
<gene>
    <name evidence="3" type="ORF">L227DRAFT_573057</name>
</gene>
<feature type="region of interest" description="Disordered" evidence="2">
    <location>
        <begin position="1"/>
        <end position="53"/>
    </location>
</feature>
<dbReference type="SUPFAM" id="SSF56112">
    <property type="entry name" value="Protein kinase-like (PK-like)"/>
    <property type="match status" value="1"/>
</dbReference>
<evidence type="ECO:0000256" key="1">
    <source>
        <dbReference type="ARBA" id="ARBA00038211"/>
    </source>
</evidence>
<dbReference type="OrthoDB" id="10267235at2759"/>
<dbReference type="GO" id="GO:0004305">
    <property type="term" value="F:ethanolamine kinase activity"/>
    <property type="evidence" value="ECO:0007669"/>
    <property type="project" value="TreeGrafter"/>
</dbReference>
<sequence length="476" mass="53237">MSPTLGPELAPAPALGTYRAGAGPIRRSSTSSSRTIPDNGSLASVGTSPAYSSSSLSIPFENGDVDVVRVEGLRHAGLRLEARRYKTAAFAEQLFEILRILRVPSWTASEITTEHIQIQKVSGSMTNAVFFVSCPSVPKARTLLLRIYGPSSGSLISRPRELHTLHVLSSKYHIGPRVYGTFENGRVEEYFDSSALTAADIRDPEISSWIGARMAELHGVDIDAVDYDAQGADGPERGVQLGVKKNVKSWLPAAREVLALPGASAEVRDRLDLDRFELEWQRYMQWMNQKEKTDGASRRVFSHNDTQYGNLLRMRTLKEGQSAHRQIIVVDFEYASPNPAAFDIANHFHEWTVNYHGSTPCILNPDLYPTLGERRNFYRAYLTHTECHIDDTEPEVSQELSDGALEASMEKLDNQVRAWSPASHAMWVIWGVVQAREFVEGKDTEPEFDYLTYAMCRMDLFRRELHALGVPELPVP</sequence>
<evidence type="ECO:0000313" key="3">
    <source>
        <dbReference type="EMBL" id="RPD63228.1"/>
    </source>
</evidence>
<dbReference type="PANTHER" id="PTHR22603:SF93">
    <property type="entry name" value="RE24176P"/>
    <property type="match status" value="1"/>
</dbReference>